<organism evidence="1 2">
    <name type="scientific">Luteibacter phage vB_LflM-Pluto</name>
    <dbReference type="NCBI Taxonomy" id="2948611"/>
    <lineage>
        <taxon>Viruses</taxon>
        <taxon>Duplodnaviria</taxon>
        <taxon>Heunggongvirae</taxon>
        <taxon>Uroviricota</taxon>
        <taxon>Caudoviricetes</taxon>
        <taxon>Lindbergviridae</taxon>
        <taxon>Plutovirus</taxon>
        <taxon>Plutovirus pluto</taxon>
    </lineage>
</organism>
<name>A0A9E7MTQ6_9CAUD</name>
<proteinExistence type="predicted"/>
<reference evidence="1" key="1">
    <citation type="submission" date="2022-05" db="EMBL/GenBank/DDBJ databases">
        <authorList>
            <person name="Friedrich I."/>
            <person name="Poehlein A."/>
            <person name="Schneider D."/>
            <person name="Hertel R."/>
            <person name="Daniel R."/>
        </authorList>
    </citation>
    <scope>NUCLEOTIDE SEQUENCE</scope>
</reference>
<dbReference type="Proteomes" id="UP001056883">
    <property type="component" value="Segment"/>
</dbReference>
<evidence type="ECO:0000313" key="2">
    <source>
        <dbReference type="Proteomes" id="UP001056883"/>
    </source>
</evidence>
<sequence>MLFFKSNDSGEVIEVTDKVQRGTQWTSRWDIRTMAEADLTASGATKLTNRLHIAIDSGPSVSPRYDVIEAPKVGDKVSYAFNGDYYPDGEIVRIGESMRVITTSTGNKYWRRKKTGSWILRGTWTLVQGHRDDKNPCF</sequence>
<protein>
    <submittedName>
        <fullName evidence="1">Uncharacterized protein</fullName>
    </submittedName>
</protein>
<keyword evidence="2" id="KW-1185">Reference proteome</keyword>
<gene>
    <name evidence="1" type="ORF">PLUTO_00320</name>
</gene>
<accession>A0A9E7MTQ6</accession>
<dbReference type="EMBL" id="ON529861">
    <property type="protein sequence ID" value="USN16348.1"/>
    <property type="molecule type" value="Genomic_DNA"/>
</dbReference>
<evidence type="ECO:0000313" key="1">
    <source>
        <dbReference type="EMBL" id="USN16348.1"/>
    </source>
</evidence>